<dbReference type="Proteomes" id="UP000178650">
    <property type="component" value="Unassembled WGS sequence"/>
</dbReference>
<organism evidence="3 4">
    <name type="scientific">Candidatus Staskawiczbacteria bacterium RIFOXYB1_FULL_37_44</name>
    <dbReference type="NCBI Taxonomy" id="1802223"/>
    <lineage>
        <taxon>Bacteria</taxon>
        <taxon>Candidatus Staskawicziibacteriota</taxon>
    </lineage>
</organism>
<protein>
    <submittedName>
        <fullName evidence="3">Uncharacterized protein</fullName>
    </submittedName>
</protein>
<evidence type="ECO:0000313" key="3">
    <source>
        <dbReference type="EMBL" id="OGZ78141.1"/>
    </source>
</evidence>
<gene>
    <name evidence="3" type="ORF">A2358_02210</name>
</gene>
<evidence type="ECO:0000313" key="4">
    <source>
        <dbReference type="Proteomes" id="UP000178650"/>
    </source>
</evidence>
<feature type="chain" id="PRO_5009583277" evidence="2">
    <location>
        <begin position="23"/>
        <end position="99"/>
    </location>
</feature>
<feature type="transmembrane region" description="Helical" evidence="1">
    <location>
        <begin position="72"/>
        <end position="93"/>
    </location>
</feature>
<dbReference type="AlphaFoldDB" id="A0A1G2IUQ7"/>
<reference evidence="3 4" key="1">
    <citation type="journal article" date="2016" name="Nat. Commun.">
        <title>Thousands of microbial genomes shed light on interconnected biogeochemical processes in an aquifer system.</title>
        <authorList>
            <person name="Anantharaman K."/>
            <person name="Brown C.T."/>
            <person name="Hug L.A."/>
            <person name="Sharon I."/>
            <person name="Castelle C.J."/>
            <person name="Probst A.J."/>
            <person name="Thomas B.C."/>
            <person name="Singh A."/>
            <person name="Wilkins M.J."/>
            <person name="Karaoz U."/>
            <person name="Brodie E.L."/>
            <person name="Williams K.H."/>
            <person name="Hubbard S.S."/>
            <person name="Banfield J.F."/>
        </authorList>
    </citation>
    <scope>NUCLEOTIDE SEQUENCE [LARGE SCALE GENOMIC DNA]</scope>
</reference>
<proteinExistence type="predicted"/>
<evidence type="ECO:0000256" key="1">
    <source>
        <dbReference type="SAM" id="Phobius"/>
    </source>
</evidence>
<accession>A0A1G2IUQ7</accession>
<keyword evidence="1" id="KW-0812">Transmembrane</keyword>
<keyword evidence="2" id="KW-0732">Signal</keyword>
<keyword evidence="1" id="KW-1133">Transmembrane helix</keyword>
<dbReference type="EMBL" id="MHPJ01000026">
    <property type="protein sequence ID" value="OGZ78141.1"/>
    <property type="molecule type" value="Genomic_DNA"/>
</dbReference>
<comment type="caution">
    <text evidence="3">The sequence shown here is derived from an EMBL/GenBank/DDBJ whole genome shotgun (WGS) entry which is preliminary data.</text>
</comment>
<dbReference type="STRING" id="1802223.A2358_02210"/>
<evidence type="ECO:0000256" key="2">
    <source>
        <dbReference type="SAM" id="SignalP"/>
    </source>
</evidence>
<keyword evidence="1" id="KW-0472">Membrane</keyword>
<feature type="transmembrane region" description="Helical" evidence="1">
    <location>
        <begin position="38"/>
        <end position="60"/>
    </location>
</feature>
<feature type="signal peptide" evidence="2">
    <location>
        <begin position="1"/>
        <end position="22"/>
    </location>
</feature>
<name>A0A1G2IUQ7_9BACT</name>
<sequence>MNKKAFILILLGVLTLPNLAFAQVTIQSMVNAAVMTTLYIASGIIVILWIVTGLLFLTAQGAPDKVTQGRKALMASVAGTLLIIVATSAIYLVGSAFGL</sequence>